<keyword evidence="3" id="KW-0762">Sugar transport</keyword>
<dbReference type="Ensembl" id="ENSEBUT00000016633.1">
    <property type="protein sequence ID" value="ENSEBUP00000016057.1"/>
    <property type="gene ID" value="ENSEBUG00000010092.1"/>
</dbReference>
<evidence type="ECO:0000313" key="9">
    <source>
        <dbReference type="Proteomes" id="UP000694388"/>
    </source>
</evidence>
<reference evidence="8" key="1">
    <citation type="submission" date="2025-08" db="UniProtKB">
        <authorList>
            <consortium name="Ensembl"/>
        </authorList>
    </citation>
    <scope>IDENTIFICATION</scope>
</reference>
<dbReference type="InterPro" id="IPR037185">
    <property type="entry name" value="EmrE-like"/>
</dbReference>
<evidence type="ECO:0000256" key="7">
    <source>
        <dbReference type="SAM" id="Phobius"/>
    </source>
</evidence>
<keyword evidence="6 7" id="KW-0472">Membrane</keyword>
<dbReference type="InterPro" id="IPR007271">
    <property type="entry name" value="Nuc_sug_transpt"/>
</dbReference>
<dbReference type="Pfam" id="PF04142">
    <property type="entry name" value="Nuc_sug_transp"/>
    <property type="match status" value="1"/>
</dbReference>
<protein>
    <submittedName>
        <fullName evidence="8">Solute carrier family 35 member A5</fullName>
    </submittedName>
</protein>
<feature type="transmembrane region" description="Helical" evidence="7">
    <location>
        <begin position="232"/>
        <end position="250"/>
    </location>
</feature>
<dbReference type="GO" id="GO:0000139">
    <property type="term" value="C:Golgi membrane"/>
    <property type="evidence" value="ECO:0007669"/>
    <property type="project" value="UniProtKB-SubCell"/>
</dbReference>
<evidence type="ECO:0000256" key="6">
    <source>
        <dbReference type="ARBA" id="ARBA00023136"/>
    </source>
</evidence>
<feature type="transmembrane region" description="Helical" evidence="7">
    <location>
        <begin position="271"/>
        <end position="287"/>
    </location>
</feature>
<reference evidence="8" key="2">
    <citation type="submission" date="2025-09" db="UniProtKB">
        <authorList>
            <consortium name="Ensembl"/>
        </authorList>
    </citation>
    <scope>IDENTIFICATION</scope>
</reference>
<comment type="similarity">
    <text evidence="2">Belongs to the nucleotide-sugar transporter family. SLC35A subfamily.</text>
</comment>
<evidence type="ECO:0000256" key="1">
    <source>
        <dbReference type="ARBA" id="ARBA00004653"/>
    </source>
</evidence>
<keyword evidence="5 7" id="KW-1133">Transmembrane helix</keyword>
<proteinExistence type="inferred from homology"/>
<accession>A0A8C4QIM4</accession>
<dbReference type="PANTHER" id="PTHR10231">
    <property type="entry name" value="NUCLEOTIDE-SUGAR TRANSMEMBRANE TRANSPORTER"/>
    <property type="match status" value="1"/>
</dbReference>
<dbReference type="AlphaFoldDB" id="A0A8C4QIM4"/>
<keyword evidence="9" id="KW-1185">Reference proteome</keyword>
<organism evidence="8 9">
    <name type="scientific">Eptatretus burgeri</name>
    <name type="common">Inshore hagfish</name>
    <dbReference type="NCBI Taxonomy" id="7764"/>
    <lineage>
        <taxon>Eukaryota</taxon>
        <taxon>Metazoa</taxon>
        <taxon>Chordata</taxon>
        <taxon>Craniata</taxon>
        <taxon>Vertebrata</taxon>
        <taxon>Cyclostomata</taxon>
        <taxon>Myxini</taxon>
        <taxon>Myxiniformes</taxon>
        <taxon>Myxinidae</taxon>
        <taxon>Eptatretinae</taxon>
        <taxon>Eptatretus</taxon>
    </lineage>
</organism>
<evidence type="ECO:0000256" key="5">
    <source>
        <dbReference type="ARBA" id="ARBA00022989"/>
    </source>
</evidence>
<dbReference type="GO" id="GO:0015165">
    <property type="term" value="F:pyrimidine nucleotide-sugar transmembrane transporter activity"/>
    <property type="evidence" value="ECO:0007669"/>
    <property type="project" value="InterPro"/>
</dbReference>
<feature type="transmembrane region" description="Helical" evidence="7">
    <location>
        <begin position="331"/>
        <end position="351"/>
    </location>
</feature>
<sequence>MKSLRREVKSVMWRAVGNHTKWTERPLYVSASLAFLYVLLGSCRLLLTKVSASPDGTYLYLPATVVVASEALKLFICSFICLFLFIRDGCQWDDVCWHSFRDFLRFLRWAIPGLLYCVDNLLSFYTISYLSPAVVVLLSNFGIITTAILFRFILRRHLSAVRWASLLILFLSIVGLSDSTNGSNHKTTHVTLQVATPVTNGNCSQPESPPHHQSSNNSSLDVSLDNYSWNPGYLLIASQCLIASFANVYNEKILKMDGGIDESFFGQNTRLYLFGVLFASLSLVVHPPSRQRLVSCGPLLGHSISSIGLIVVTAALGLTVAFTLKFRDNMFHVLVSEVTAVLVTLTSMLVLGFRPGLHFVLHAPSALLAVFVYAMENQGYVKDLPIHRTWADGEETVRLTEPGSDSDMEDSL</sequence>
<name>A0A8C4QIM4_EPTBU</name>
<keyword evidence="4 7" id="KW-0812">Transmembrane</keyword>
<evidence type="ECO:0000313" key="8">
    <source>
        <dbReference type="Ensembl" id="ENSEBUP00000016057.1"/>
    </source>
</evidence>
<dbReference type="PIRSF" id="PIRSF005799">
    <property type="entry name" value="UDP-gal_transpt"/>
    <property type="match status" value="1"/>
</dbReference>
<dbReference type="GeneTree" id="ENSGT00950000182827"/>
<dbReference type="SUPFAM" id="SSF103481">
    <property type="entry name" value="Multidrug resistance efflux transporter EmrE"/>
    <property type="match status" value="1"/>
</dbReference>
<dbReference type="Proteomes" id="UP000694388">
    <property type="component" value="Unplaced"/>
</dbReference>
<evidence type="ECO:0000256" key="3">
    <source>
        <dbReference type="ARBA" id="ARBA00022597"/>
    </source>
</evidence>
<evidence type="ECO:0000256" key="2">
    <source>
        <dbReference type="ARBA" id="ARBA00009976"/>
    </source>
</evidence>
<comment type="subcellular location">
    <subcellularLocation>
        <location evidence="1">Golgi apparatus membrane</location>
        <topology evidence="1">Multi-pass membrane protein</topology>
    </subcellularLocation>
</comment>
<feature type="transmembrane region" description="Helical" evidence="7">
    <location>
        <begin position="133"/>
        <end position="153"/>
    </location>
</feature>
<feature type="transmembrane region" description="Helical" evidence="7">
    <location>
        <begin position="299"/>
        <end position="324"/>
    </location>
</feature>
<feature type="transmembrane region" description="Helical" evidence="7">
    <location>
        <begin position="160"/>
        <end position="177"/>
    </location>
</feature>
<evidence type="ECO:0000256" key="4">
    <source>
        <dbReference type="ARBA" id="ARBA00022692"/>
    </source>
</evidence>
<feature type="transmembrane region" description="Helical" evidence="7">
    <location>
        <begin position="59"/>
        <end position="85"/>
    </location>
</feature>
<keyword evidence="3" id="KW-0813">Transport</keyword>
<feature type="transmembrane region" description="Helical" evidence="7">
    <location>
        <begin position="27"/>
        <end position="47"/>
    </location>
</feature>
<feature type="transmembrane region" description="Helical" evidence="7">
    <location>
        <begin position="357"/>
        <end position="375"/>
    </location>
</feature>
<feature type="transmembrane region" description="Helical" evidence="7">
    <location>
        <begin position="106"/>
        <end position="127"/>
    </location>
</feature>